<dbReference type="SUPFAM" id="SSF69360">
    <property type="entry name" value="Cell wall binding repeat"/>
    <property type="match status" value="1"/>
</dbReference>
<proteinExistence type="inferred from homology"/>
<evidence type="ECO:0000256" key="3">
    <source>
        <dbReference type="ARBA" id="ARBA00022801"/>
    </source>
</evidence>
<keyword evidence="5" id="KW-0732">Signal</keyword>
<organism evidence="6 7">
    <name type="scientific">Limosilactobacillus balticus</name>
    <dbReference type="NCBI Taxonomy" id="2759747"/>
    <lineage>
        <taxon>Bacteria</taxon>
        <taxon>Bacillati</taxon>
        <taxon>Bacillota</taxon>
        <taxon>Bacilli</taxon>
        <taxon>Lactobacillales</taxon>
        <taxon>Lactobacillaceae</taxon>
        <taxon>Limosilactobacillus</taxon>
    </lineage>
</organism>
<sequence>MKNKSLKKAKNLALAIIAGAFLVGVTTTVEANSTNDAGSTVTWKNADGQQLKDNWLYKYGNLYYFNKDGYRLTNKAQKIDGNTYYFGKGGEMVRNGFNTRNGATYYYDANGNQVSNYFYNNWGHTYYFGKDGKRYTNQFYNNWGRTYYFGSDGARLDNSLYTNWGHQYYFGSDGALITNTDVTINGVTYHADKEGILTPKQVGRSYGGDYSKYQPSLYNNTGQDSFAVSQIGGSVNGTIYDQYTYSSHAQQAKSNGWRFHTYIWMQTGSNQYQTQQMLNYFLTKIQAPYGSIVALDYEAGASGDIEANTDNILLGMRMIKQAGFTPMLYSYKPYLLAHVDLARINAEFPNSLWVAGYQNGLSTMPNYGNFPSLDNVAMWQYSDYGGQQDLNVDLTGITYNGY</sequence>
<evidence type="ECO:0000256" key="2">
    <source>
        <dbReference type="ARBA" id="ARBA00022737"/>
    </source>
</evidence>
<dbReference type="SUPFAM" id="SSF51445">
    <property type="entry name" value="(Trans)glycosidases"/>
    <property type="match status" value="1"/>
</dbReference>
<dbReference type="InterPro" id="IPR017853">
    <property type="entry name" value="GH"/>
</dbReference>
<feature type="chain" id="PRO_5046033619" description="1,4-beta-N-acetylmuramidase" evidence="5">
    <location>
        <begin position="32"/>
        <end position="402"/>
    </location>
</feature>
<evidence type="ECO:0000313" key="6">
    <source>
        <dbReference type="EMBL" id="MCD7139417.1"/>
    </source>
</evidence>
<evidence type="ECO:0008006" key="8">
    <source>
        <dbReference type="Google" id="ProtNLM"/>
    </source>
</evidence>
<accession>A0ABS8REF6</accession>
<feature type="signal peptide" evidence="5">
    <location>
        <begin position="1"/>
        <end position="31"/>
    </location>
</feature>
<name>A0ABS8REF6_9LACO</name>
<keyword evidence="3" id="KW-0378">Hydrolase</keyword>
<keyword evidence="4" id="KW-0326">Glycosidase</keyword>
<gene>
    <name evidence="6" type="ORF">LTY59_09420</name>
</gene>
<dbReference type="Pfam" id="PF19127">
    <property type="entry name" value="Choline_bind_3"/>
    <property type="match status" value="1"/>
</dbReference>
<evidence type="ECO:0000256" key="1">
    <source>
        <dbReference type="ARBA" id="ARBA00010646"/>
    </source>
</evidence>
<dbReference type="InterPro" id="IPR018077">
    <property type="entry name" value="Glyco_hydro_fam25_subgr"/>
</dbReference>
<comment type="caution">
    <text evidence="6">The sequence shown here is derived from an EMBL/GenBank/DDBJ whole genome shotgun (WGS) entry which is preliminary data.</text>
</comment>
<dbReference type="Proteomes" id="UP001200032">
    <property type="component" value="Unassembled WGS sequence"/>
</dbReference>
<dbReference type="InterPro" id="IPR018337">
    <property type="entry name" value="Cell_wall/Cho-bd_repeat"/>
</dbReference>
<dbReference type="EMBL" id="JAJPDJ010000072">
    <property type="protein sequence ID" value="MCD7139417.1"/>
    <property type="molecule type" value="Genomic_DNA"/>
</dbReference>
<evidence type="ECO:0000256" key="4">
    <source>
        <dbReference type="ARBA" id="ARBA00023295"/>
    </source>
</evidence>
<keyword evidence="2" id="KW-0677">Repeat</keyword>
<evidence type="ECO:0000256" key="5">
    <source>
        <dbReference type="SAM" id="SignalP"/>
    </source>
</evidence>
<evidence type="ECO:0000313" key="7">
    <source>
        <dbReference type="Proteomes" id="UP001200032"/>
    </source>
</evidence>
<reference evidence="6 7" key="1">
    <citation type="submission" date="2021-12" db="EMBL/GenBank/DDBJ databases">
        <title>A phylogenomic analysis of Limosilactobacillus reuteri reveals ancient and stable evolutionary relationships with rodents and birds and zoonotic transmission to humans.</title>
        <authorList>
            <person name="Li F."/>
            <person name="Li X."/>
            <person name="Cheng C."/>
            <person name="Tollenaar S."/>
            <person name="Zhang J.S."/>
            <person name="Simpson D."/>
            <person name="Tasseva G."/>
            <person name="Perez-Munoz M.E."/>
            <person name="Frese S."/>
            <person name="Gaenzle M.G."/>
            <person name="Walter J."/>
            <person name="Zheng J."/>
        </authorList>
    </citation>
    <scope>NUCLEOTIDE SEQUENCE [LARGE SCALE GENOMIC DNA]</scope>
    <source>
        <strain evidence="6 7">WF-AF5-A</strain>
    </source>
</reference>
<dbReference type="PROSITE" id="PS51904">
    <property type="entry name" value="GLYCOSYL_HYDROL_F25_2"/>
    <property type="match status" value="1"/>
</dbReference>
<dbReference type="Gene3D" id="2.10.270.10">
    <property type="entry name" value="Cholin Binding"/>
    <property type="match status" value="2"/>
</dbReference>
<dbReference type="Gene3D" id="3.20.20.80">
    <property type="entry name" value="Glycosidases"/>
    <property type="match status" value="1"/>
</dbReference>
<comment type="similarity">
    <text evidence="1">Belongs to the glycosyl hydrolase 25 family.</text>
</comment>
<dbReference type="SMART" id="SM00641">
    <property type="entry name" value="Glyco_25"/>
    <property type="match status" value="1"/>
</dbReference>
<keyword evidence="7" id="KW-1185">Reference proteome</keyword>
<dbReference type="RefSeq" id="WP_231796059.1">
    <property type="nucleotide sequence ID" value="NZ_JAJPDJ010000072.1"/>
</dbReference>
<dbReference type="InterPro" id="IPR002053">
    <property type="entry name" value="Glyco_hydro_25"/>
</dbReference>
<protein>
    <recommendedName>
        <fullName evidence="8">1,4-beta-N-acetylmuramidase</fullName>
    </recommendedName>
</protein>
<dbReference type="Pfam" id="PF01183">
    <property type="entry name" value="Glyco_hydro_25"/>
    <property type="match status" value="1"/>
</dbReference>